<keyword evidence="1" id="KW-0472">Membrane</keyword>
<name>F8PC11_SERL9</name>
<accession>F8PC11</accession>
<organism>
    <name type="scientific">Serpula lacrymans var. lacrymans (strain S7.9)</name>
    <name type="common">Dry rot fungus</name>
    <dbReference type="NCBI Taxonomy" id="578457"/>
    <lineage>
        <taxon>Eukaryota</taxon>
        <taxon>Fungi</taxon>
        <taxon>Dikarya</taxon>
        <taxon>Basidiomycota</taxon>
        <taxon>Agaricomycotina</taxon>
        <taxon>Agaricomycetes</taxon>
        <taxon>Agaricomycetidae</taxon>
        <taxon>Boletales</taxon>
        <taxon>Coniophorineae</taxon>
        <taxon>Serpulaceae</taxon>
        <taxon>Serpula</taxon>
    </lineage>
</organism>
<feature type="transmembrane region" description="Helical" evidence="1">
    <location>
        <begin position="165"/>
        <end position="186"/>
    </location>
</feature>
<dbReference type="GeneID" id="18813716"/>
<proteinExistence type="predicted"/>
<gene>
    <name evidence="3" type="ORF">SERLADRAFT_418501</name>
</gene>
<dbReference type="RefSeq" id="XP_007323932.1">
    <property type="nucleotide sequence ID" value="XM_007323870.1"/>
</dbReference>
<dbReference type="Pfam" id="PF20151">
    <property type="entry name" value="DUF6533"/>
    <property type="match status" value="1"/>
</dbReference>
<dbReference type="AlphaFoldDB" id="F8PC11"/>
<evidence type="ECO:0000259" key="2">
    <source>
        <dbReference type="Pfam" id="PF20151"/>
    </source>
</evidence>
<feature type="transmembrane region" description="Helical" evidence="1">
    <location>
        <begin position="117"/>
        <end position="145"/>
    </location>
</feature>
<feature type="domain" description="DUF6533" evidence="2">
    <location>
        <begin position="17"/>
        <end position="60"/>
    </location>
</feature>
<evidence type="ECO:0000256" key="1">
    <source>
        <dbReference type="SAM" id="Phobius"/>
    </source>
</evidence>
<reference evidence="3" key="1">
    <citation type="submission" date="2011-04" db="EMBL/GenBank/DDBJ databases">
        <title>Evolution of plant cell wall degrading machinery underlies the functional diversity of forest fungi.</title>
        <authorList>
            <consortium name="US DOE Joint Genome Institute (JGI-PGF)"/>
            <person name="Eastwood D.C."/>
            <person name="Floudas D."/>
            <person name="Binder M."/>
            <person name="Majcherczyk A."/>
            <person name="Schneider P."/>
            <person name="Aerts A."/>
            <person name="Asiegbu F.O."/>
            <person name="Baker S.E."/>
            <person name="Barry K."/>
            <person name="Bendiksby M."/>
            <person name="Blumentritt M."/>
            <person name="Coutinho P.M."/>
            <person name="Cullen D."/>
            <person name="Cullen D."/>
            <person name="Gathman A."/>
            <person name="Goodell B."/>
            <person name="Henrissat B."/>
            <person name="Ihrmark K."/>
            <person name="Kauserud H."/>
            <person name="Kohler A."/>
            <person name="LaButti K."/>
            <person name="Lapidus A."/>
            <person name="Lavin J.L."/>
            <person name="Lee Y.-H."/>
            <person name="Lindquist E."/>
            <person name="Lilly W."/>
            <person name="Lucas S."/>
            <person name="Morin E."/>
            <person name="Murat C."/>
            <person name="Oguiza J.A."/>
            <person name="Park J."/>
            <person name="Pisabarro A.G."/>
            <person name="Riley R."/>
            <person name="Rosling A."/>
            <person name="Salamov A."/>
            <person name="Schmidt O."/>
            <person name="Schmutz J."/>
            <person name="Skrede I."/>
            <person name="Stenlid J."/>
            <person name="Wiebenga A."/>
            <person name="Xie X."/>
            <person name="Kues U."/>
            <person name="Hibbett D.S."/>
            <person name="Hoffmeister D."/>
            <person name="Hogberg N."/>
            <person name="Martin F."/>
            <person name="Grigoriev I.V."/>
            <person name="Watkinson S.C."/>
        </authorList>
    </citation>
    <scope>NUCLEOTIDE SEQUENCE</scope>
    <source>
        <strain evidence="3">S7.9</strain>
    </source>
</reference>
<protein>
    <recommendedName>
        <fullName evidence="2">DUF6533 domain-containing protein</fullName>
    </recommendedName>
</protein>
<dbReference type="EMBL" id="GL945444">
    <property type="protein sequence ID" value="EGO19211.1"/>
    <property type="molecule type" value="Genomic_DNA"/>
</dbReference>
<keyword evidence="1" id="KW-0812">Transmembrane</keyword>
<feature type="transmembrane region" description="Helical" evidence="1">
    <location>
        <begin position="91"/>
        <end position="110"/>
    </location>
</feature>
<dbReference type="HOGENOM" id="CLU_035509_11_3_1"/>
<keyword evidence="1" id="KW-1133">Transmembrane helix</keyword>
<dbReference type="Proteomes" id="UP000008064">
    <property type="component" value="Unassembled WGS sequence"/>
</dbReference>
<dbReference type="KEGG" id="sla:SERLADRAFT_418501"/>
<dbReference type="OrthoDB" id="3251775at2759"/>
<evidence type="ECO:0000313" key="3">
    <source>
        <dbReference type="EMBL" id="EGO19211.1"/>
    </source>
</evidence>
<dbReference type="InterPro" id="IPR045340">
    <property type="entry name" value="DUF6533"/>
</dbReference>
<sequence>MSQDTTQSIFETLASNYTTVAFITILLYDHALTLADEIEFIWKQSMSTGKILFLLNRYIPEIDLFILMNSYTNEAIHSEKVCLLWFQIDSWLGIFNVVVIDLIMLLRTWALWRRSRIVLVILSTLLVLCICAAAGATLYASIAVVHEPSPGNLRPCETGFPRTEILYGLWVAIIVYDTAIVILLLVKAIPALRLNVPIIDQLLKDGIQYFVMILFTSIANVIVINAAPPALATMLFTFYRVMTATLGSRMVLNIRGTLLKPGYNDEETNELIIFSSKAPSLYQTMTSPDFEMERSVRSTPTVTVNDSIVEEIESIP</sequence>
<feature type="transmembrane region" description="Helical" evidence="1">
    <location>
        <begin position="207"/>
        <end position="224"/>
    </location>
</feature>